<name>A0A1R3HA65_COCAP</name>
<evidence type="ECO:0000259" key="3">
    <source>
        <dbReference type="Pfam" id="PF13962"/>
    </source>
</evidence>
<dbReference type="SUPFAM" id="SSF48403">
    <property type="entry name" value="Ankyrin repeat"/>
    <property type="match status" value="1"/>
</dbReference>
<keyword evidence="5" id="KW-1185">Reference proteome</keyword>
<dbReference type="Pfam" id="PF13962">
    <property type="entry name" value="PGG"/>
    <property type="match status" value="1"/>
</dbReference>
<feature type="transmembrane region" description="Helical" evidence="2">
    <location>
        <begin position="603"/>
        <end position="628"/>
    </location>
</feature>
<dbReference type="STRING" id="210143.A0A1R3HA65"/>
<proteinExistence type="predicted"/>
<sequence>MPSFSAPLHDDDDDCISVYTDYSMEDEASILSKHPRLFEAAAIAATGDWETAIRIFGQQPFSGHPRSSVVDNNKDPSSSQSHANTGNDPSTSQAHDNNSSMPAGGNETKDLNYYLPLYKAALKGDWETARIFFEQDPNAVNARINDRLKTALHLAVGTGRSNNFVKKLVELMTAADLALQDDNRETSLSIAATVGNLEAAKLMVEKNPELPNIRDKESAVPLHRAVQYHHKDIVLYLLRVTSDDIQPSPYAGESGVTILLLLVMVGFYDVALDLLQRYPNMARSHVFGGKTPLSILAVKPCDFPSGCGFNSWQRLIYYCVPPNLDKFIKNKNRADTENPAENSEMHACISSSLRKHMSYVWQKMHPTLWDVVEKLVPHIKHIRDTKMMHDQVLQIVRKLCKEAAELDFSQAISLLKMPLLMAAEYGIPEIIEEIAEELPPVLWTIDAQKRDLFKRAVLNRREKVFNLLYQMSEHKRYLIQSEDILGNNILHLAGNLAPRHQLNLVSGAALQMQRELQWYKEVEKFLYPAYREIANSEGKTPSMVFTEAHKNLVIEGEKWMKDTANSCTVVAALIATVVFAAAITVPGGNGDNGYPIFTVDKTFIIFAVSDALSLFSSTAAILMFLSILTARYAEEDFLYALPKRLIMGLLTLFISITSMMIAFSSTLYLVFGEDKTWILISVAGSACLLVALFVYLQFPLLLVMINSTYGSGIFGKPSQRPLF</sequence>
<evidence type="ECO:0000256" key="1">
    <source>
        <dbReference type="SAM" id="MobiDB-lite"/>
    </source>
</evidence>
<feature type="compositionally biased region" description="Polar residues" evidence="1">
    <location>
        <begin position="69"/>
        <end position="101"/>
    </location>
</feature>
<dbReference type="Gramene" id="OMO67190">
    <property type="protein sequence ID" value="OMO67190"/>
    <property type="gene ID" value="CCACVL1_20718"/>
</dbReference>
<feature type="transmembrane region" description="Helical" evidence="2">
    <location>
        <begin position="677"/>
        <end position="696"/>
    </location>
</feature>
<dbReference type="Gene3D" id="1.25.40.20">
    <property type="entry name" value="Ankyrin repeat-containing domain"/>
    <property type="match status" value="1"/>
</dbReference>
<feature type="region of interest" description="Disordered" evidence="1">
    <location>
        <begin position="60"/>
        <end position="106"/>
    </location>
</feature>
<dbReference type="PANTHER" id="PTHR24177">
    <property type="entry name" value="CASKIN"/>
    <property type="match status" value="1"/>
</dbReference>
<dbReference type="Proteomes" id="UP000188268">
    <property type="component" value="Unassembled WGS sequence"/>
</dbReference>
<organism evidence="4 5">
    <name type="scientific">Corchorus capsularis</name>
    <name type="common">Jute</name>
    <dbReference type="NCBI Taxonomy" id="210143"/>
    <lineage>
        <taxon>Eukaryota</taxon>
        <taxon>Viridiplantae</taxon>
        <taxon>Streptophyta</taxon>
        <taxon>Embryophyta</taxon>
        <taxon>Tracheophyta</taxon>
        <taxon>Spermatophyta</taxon>
        <taxon>Magnoliopsida</taxon>
        <taxon>eudicotyledons</taxon>
        <taxon>Gunneridae</taxon>
        <taxon>Pentapetalae</taxon>
        <taxon>rosids</taxon>
        <taxon>malvids</taxon>
        <taxon>Malvales</taxon>
        <taxon>Malvaceae</taxon>
        <taxon>Grewioideae</taxon>
        <taxon>Apeibeae</taxon>
        <taxon>Corchorus</taxon>
    </lineage>
</organism>
<dbReference type="Pfam" id="PF12796">
    <property type="entry name" value="Ank_2"/>
    <property type="match status" value="1"/>
</dbReference>
<dbReference type="PANTHER" id="PTHR24177:SF435">
    <property type="entry name" value="ANKYRIN REPEAT-CONTAINING PROTEIN NPR4-LIKE"/>
    <property type="match status" value="1"/>
</dbReference>
<dbReference type="InterPro" id="IPR002110">
    <property type="entry name" value="Ankyrin_rpt"/>
</dbReference>
<evidence type="ECO:0000313" key="4">
    <source>
        <dbReference type="EMBL" id="OMO67190.1"/>
    </source>
</evidence>
<feature type="transmembrane region" description="Helical" evidence="2">
    <location>
        <begin position="564"/>
        <end position="583"/>
    </location>
</feature>
<dbReference type="AlphaFoldDB" id="A0A1R3HA65"/>
<dbReference type="OrthoDB" id="1652385at2759"/>
<dbReference type="OMA" id="NARINDR"/>
<feature type="domain" description="PGG" evidence="3">
    <location>
        <begin position="557"/>
        <end position="670"/>
    </location>
</feature>
<dbReference type="EMBL" id="AWWV01012443">
    <property type="protein sequence ID" value="OMO67190.1"/>
    <property type="molecule type" value="Genomic_DNA"/>
</dbReference>
<evidence type="ECO:0000313" key="5">
    <source>
        <dbReference type="Proteomes" id="UP000188268"/>
    </source>
</evidence>
<dbReference type="GO" id="GO:0016020">
    <property type="term" value="C:membrane"/>
    <property type="evidence" value="ECO:0007669"/>
    <property type="project" value="TreeGrafter"/>
</dbReference>
<dbReference type="SMART" id="SM00248">
    <property type="entry name" value="ANK"/>
    <property type="match status" value="5"/>
</dbReference>
<gene>
    <name evidence="4" type="ORF">CCACVL1_20718</name>
</gene>
<keyword evidence="2" id="KW-1133">Transmembrane helix</keyword>
<reference evidence="4 5" key="1">
    <citation type="submission" date="2013-09" db="EMBL/GenBank/DDBJ databases">
        <title>Corchorus capsularis genome sequencing.</title>
        <authorList>
            <person name="Alam M."/>
            <person name="Haque M.S."/>
            <person name="Islam M.S."/>
            <person name="Emdad E.M."/>
            <person name="Islam M.M."/>
            <person name="Ahmed B."/>
            <person name="Halim A."/>
            <person name="Hossen Q.M.M."/>
            <person name="Hossain M.Z."/>
            <person name="Ahmed R."/>
            <person name="Khan M.M."/>
            <person name="Islam R."/>
            <person name="Rashid M.M."/>
            <person name="Khan S.A."/>
            <person name="Rahman M.S."/>
            <person name="Alam M."/>
        </authorList>
    </citation>
    <scope>NUCLEOTIDE SEQUENCE [LARGE SCALE GENOMIC DNA]</scope>
    <source>
        <strain evidence="5">cv. CVL-1</strain>
        <tissue evidence="4">Whole seedling</tissue>
    </source>
</reference>
<dbReference type="InterPro" id="IPR036770">
    <property type="entry name" value="Ankyrin_rpt-contain_sf"/>
</dbReference>
<keyword evidence="2" id="KW-0812">Transmembrane</keyword>
<comment type="caution">
    <text evidence="4">The sequence shown here is derived from an EMBL/GenBank/DDBJ whole genome shotgun (WGS) entry which is preliminary data.</text>
</comment>
<keyword evidence="2" id="KW-0472">Membrane</keyword>
<evidence type="ECO:0000256" key="2">
    <source>
        <dbReference type="SAM" id="Phobius"/>
    </source>
</evidence>
<feature type="transmembrane region" description="Helical" evidence="2">
    <location>
        <begin position="649"/>
        <end position="671"/>
    </location>
</feature>
<dbReference type="InterPro" id="IPR026961">
    <property type="entry name" value="PGG_dom"/>
</dbReference>
<protein>
    <recommendedName>
        <fullName evidence="3">PGG domain-containing protein</fullName>
    </recommendedName>
</protein>
<accession>A0A1R3HA65</accession>